<comment type="caution">
    <text evidence="2">The sequence shown here is derived from an EMBL/GenBank/DDBJ whole genome shotgun (WGS) entry which is preliminary data.</text>
</comment>
<feature type="compositionally biased region" description="Polar residues" evidence="1">
    <location>
        <begin position="61"/>
        <end position="74"/>
    </location>
</feature>
<reference evidence="2 3" key="1">
    <citation type="submission" date="2019-06" db="EMBL/GenBank/DDBJ databases">
        <title>Whole genome shotgun sequence of Nitrobacter winogradskyi NBRC 14297.</title>
        <authorList>
            <person name="Hosoyama A."/>
            <person name="Uohara A."/>
            <person name="Ohji S."/>
            <person name="Ichikawa N."/>
        </authorList>
    </citation>
    <scope>NUCLEOTIDE SEQUENCE [LARGE SCALE GENOMIC DNA]</scope>
    <source>
        <strain evidence="2 3">NBRC 14297</strain>
    </source>
</reference>
<name>A0A4Y3W7Y5_NITWI</name>
<dbReference type="Proteomes" id="UP000318825">
    <property type="component" value="Unassembled WGS sequence"/>
</dbReference>
<evidence type="ECO:0000256" key="1">
    <source>
        <dbReference type="SAM" id="MobiDB-lite"/>
    </source>
</evidence>
<feature type="compositionally biased region" description="Basic and acidic residues" evidence="1">
    <location>
        <begin position="75"/>
        <end position="100"/>
    </location>
</feature>
<feature type="region of interest" description="Disordered" evidence="1">
    <location>
        <begin position="1"/>
        <end position="110"/>
    </location>
</feature>
<dbReference type="EMBL" id="BJNF01000001">
    <property type="protein sequence ID" value="GEC14110.1"/>
    <property type="molecule type" value="Genomic_DNA"/>
</dbReference>
<dbReference type="AlphaFoldDB" id="A0A4Y3W7Y5"/>
<proteinExistence type="predicted"/>
<evidence type="ECO:0000313" key="2">
    <source>
        <dbReference type="EMBL" id="GEC14110.1"/>
    </source>
</evidence>
<dbReference type="OrthoDB" id="8265274at2"/>
<gene>
    <name evidence="2" type="ORF">NWI01_00020</name>
</gene>
<protein>
    <submittedName>
        <fullName evidence="2">Uncharacterized protein</fullName>
    </submittedName>
</protein>
<sequence length="110" mass="11836">MSYDRETRPSVGKDVHQDPQGRHPPPAPDNMRPSSNSGSAGTPNPDPGYPGQAAMNDKNRGQQQNRGSRPQVKQSQDEGARKADIRDAVEEDDPGKKPQGQEKVGYSGGT</sequence>
<dbReference type="RefSeq" id="WP_141381709.1">
    <property type="nucleotide sequence ID" value="NZ_BJNF01000001.1"/>
</dbReference>
<feature type="compositionally biased region" description="Polar residues" evidence="1">
    <location>
        <begin position="32"/>
        <end position="42"/>
    </location>
</feature>
<organism evidence="2 3">
    <name type="scientific">Nitrobacter winogradskyi</name>
    <name type="common">Nitrobacter agilis</name>
    <dbReference type="NCBI Taxonomy" id="913"/>
    <lineage>
        <taxon>Bacteria</taxon>
        <taxon>Pseudomonadati</taxon>
        <taxon>Pseudomonadota</taxon>
        <taxon>Alphaproteobacteria</taxon>
        <taxon>Hyphomicrobiales</taxon>
        <taxon>Nitrobacteraceae</taxon>
        <taxon>Nitrobacter</taxon>
    </lineage>
</organism>
<feature type="compositionally biased region" description="Basic and acidic residues" evidence="1">
    <location>
        <begin position="1"/>
        <end position="21"/>
    </location>
</feature>
<evidence type="ECO:0000313" key="3">
    <source>
        <dbReference type="Proteomes" id="UP000318825"/>
    </source>
</evidence>
<accession>A0A4Y3W7Y5</accession>